<dbReference type="Proteomes" id="UP001216558">
    <property type="component" value="Unassembled WGS sequence"/>
</dbReference>
<dbReference type="EC" id="2.7.7.38" evidence="4"/>
<accession>A0ABT5JMM7</accession>
<dbReference type="RefSeq" id="WP_273676364.1">
    <property type="nucleotide sequence ID" value="NZ_JAQQXQ010000002.1"/>
</dbReference>
<comment type="caution">
    <text evidence="4">The sequence shown here is derived from an EMBL/GenBank/DDBJ whole genome shotgun (WGS) entry which is preliminary data.</text>
</comment>
<keyword evidence="5" id="KW-1185">Reference proteome</keyword>
<dbReference type="SUPFAM" id="SSF53448">
    <property type="entry name" value="Nucleotide-diphospho-sugar transferases"/>
    <property type="match status" value="1"/>
</dbReference>
<gene>
    <name evidence="4" type="primary">kdsB</name>
    <name evidence="4" type="ORF">OIK40_03845</name>
</gene>
<dbReference type="InterPro" id="IPR003329">
    <property type="entry name" value="Cytidylyl_trans"/>
</dbReference>
<evidence type="ECO:0000256" key="1">
    <source>
        <dbReference type="ARBA" id="ARBA00022679"/>
    </source>
</evidence>
<evidence type="ECO:0000313" key="4">
    <source>
        <dbReference type="EMBL" id="MDC8753771.1"/>
    </source>
</evidence>
<name>A0ABT5JMM7_9SPHN</name>
<proteinExistence type="predicted"/>
<keyword evidence="2 4" id="KW-0548">Nucleotidyltransferase</keyword>
<dbReference type="GO" id="GO:0008690">
    <property type="term" value="F:3-deoxy-manno-octulosonate cytidylyltransferase activity"/>
    <property type="evidence" value="ECO:0007669"/>
    <property type="project" value="UniProtKB-EC"/>
</dbReference>
<evidence type="ECO:0000256" key="3">
    <source>
        <dbReference type="ARBA" id="ARBA00022985"/>
    </source>
</evidence>
<evidence type="ECO:0000256" key="2">
    <source>
        <dbReference type="ARBA" id="ARBA00022695"/>
    </source>
</evidence>
<evidence type="ECO:0000313" key="5">
    <source>
        <dbReference type="Proteomes" id="UP001216558"/>
    </source>
</evidence>
<reference evidence="4 5" key="1">
    <citation type="submission" date="2022-10" db="EMBL/GenBank/DDBJ databases">
        <title>Erythrobacter sp. sf7 Genome sequencing.</title>
        <authorList>
            <person name="Park S."/>
        </authorList>
    </citation>
    <scope>NUCLEOTIDE SEQUENCE [LARGE SCALE GENOMIC DNA]</scope>
    <source>
        <strain evidence="5">sf7</strain>
    </source>
</reference>
<keyword evidence="1 4" id="KW-0808">Transferase</keyword>
<dbReference type="NCBIfam" id="NF003950">
    <property type="entry name" value="PRK05450.1-3"/>
    <property type="match status" value="1"/>
</dbReference>
<dbReference type="EMBL" id="JAQQXQ010000002">
    <property type="protein sequence ID" value="MDC8753771.1"/>
    <property type="molecule type" value="Genomic_DNA"/>
</dbReference>
<protein>
    <submittedName>
        <fullName evidence="4">3-deoxy-manno-octulosonate cytidylyltransferase</fullName>
        <ecNumber evidence="4">2.7.7.38</ecNumber>
    </submittedName>
</protein>
<keyword evidence="3" id="KW-0448">Lipopolysaccharide biosynthesis</keyword>
<dbReference type="PANTHER" id="PTHR42866">
    <property type="entry name" value="3-DEOXY-MANNO-OCTULOSONATE CYTIDYLYLTRANSFERASE"/>
    <property type="match status" value="1"/>
</dbReference>
<dbReference type="Gene3D" id="3.90.550.10">
    <property type="entry name" value="Spore Coat Polysaccharide Biosynthesis Protein SpsA, Chain A"/>
    <property type="match status" value="1"/>
</dbReference>
<dbReference type="Pfam" id="PF02348">
    <property type="entry name" value="CTP_transf_3"/>
    <property type="match status" value="1"/>
</dbReference>
<dbReference type="PANTHER" id="PTHR42866:SF2">
    <property type="entry name" value="3-DEOXY-MANNO-OCTULOSONATE CYTIDYLYLTRANSFERASE, MITOCHONDRIAL"/>
    <property type="match status" value="1"/>
</dbReference>
<organism evidence="4 5">
    <name type="scientific">Erythrobacter fulvus</name>
    <dbReference type="NCBI Taxonomy" id="2987523"/>
    <lineage>
        <taxon>Bacteria</taxon>
        <taxon>Pseudomonadati</taxon>
        <taxon>Pseudomonadota</taxon>
        <taxon>Alphaproteobacteria</taxon>
        <taxon>Sphingomonadales</taxon>
        <taxon>Erythrobacteraceae</taxon>
        <taxon>Erythrobacter/Porphyrobacter group</taxon>
        <taxon>Erythrobacter</taxon>
    </lineage>
</organism>
<dbReference type="InterPro" id="IPR029044">
    <property type="entry name" value="Nucleotide-diphossugar_trans"/>
</dbReference>
<sequence>MHRILVIIPARLASTRFPAKPLAELRGADGIARPALHYTWQAGLAAVRLLGPDAGCIIATDDDRIAAVARANEMAVVMTPEACANGTERCAAALSALGYSPELVVNLQGDAPLTPASMVAELVALIESEPQFAMATAAVPASPAVLAHLQADAAAGRVGGTTVVCSSAGRALYFSKSIIPHVLPGTTPRESVLLHLGLYAYRPEALLSYTVHGAAPIELQEGLEQLRFLDAGLPVGVAVCEAPAWEMIELNNPTDVPLIEAELARRAAMESV</sequence>